<name>A0A0T5NUC8_9RHOB</name>
<dbReference type="AlphaFoldDB" id="A0A0T5NUC8"/>
<proteinExistence type="predicted"/>
<dbReference type="PATRIC" id="fig|540747.5.peg.4796"/>
<reference evidence="1 2" key="1">
    <citation type="submission" date="2015-04" db="EMBL/GenBank/DDBJ databases">
        <title>The draft genome sequence of Roseovarius indicus B108T.</title>
        <authorList>
            <person name="Li G."/>
            <person name="Lai Q."/>
            <person name="Shao Z."/>
            <person name="Yan P."/>
        </authorList>
    </citation>
    <scope>NUCLEOTIDE SEQUENCE [LARGE SCALE GENOMIC DNA]</scope>
    <source>
        <strain evidence="1 2">B108</strain>
    </source>
</reference>
<evidence type="ECO:0000313" key="2">
    <source>
        <dbReference type="Proteomes" id="UP000051401"/>
    </source>
</evidence>
<protein>
    <submittedName>
        <fullName evidence="1">Uncharacterized protein</fullName>
    </submittedName>
</protein>
<accession>A0A0T5NUC8</accession>
<comment type="caution">
    <text evidence="1">The sequence shown here is derived from an EMBL/GenBank/DDBJ whole genome shotgun (WGS) entry which is preliminary data.</text>
</comment>
<organism evidence="1 2">
    <name type="scientific">Roseovarius indicus</name>
    <dbReference type="NCBI Taxonomy" id="540747"/>
    <lineage>
        <taxon>Bacteria</taxon>
        <taxon>Pseudomonadati</taxon>
        <taxon>Pseudomonadota</taxon>
        <taxon>Alphaproteobacteria</taxon>
        <taxon>Rhodobacterales</taxon>
        <taxon>Roseobacteraceae</taxon>
        <taxon>Roseovarius</taxon>
    </lineage>
</organism>
<dbReference type="EMBL" id="LAXI01000044">
    <property type="protein sequence ID" value="KRS12239.1"/>
    <property type="molecule type" value="Genomic_DNA"/>
</dbReference>
<gene>
    <name evidence="1" type="ORF">XM52_28315</name>
</gene>
<dbReference type="Proteomes" id="UP000051401">
    <property type="component" value="Unassembled WGS sequence"/>
</dbReference>
<sequence length="112" mass="12418">MPRGYMPDPATPERFVTSEEMLGLVQGLSRTCAASSRHADAPISQELFRRIGDEGQRLVEATRLLGLWSIDGAYLLAGLRRDIATELVVLLLNVQTSYQNFADQKSDSRPPN</sequence>
<evidence type="ECO:0000313" key="1">
    <source>
        <dbReference type="EMBL" id="KRS12239.1"/>
    </source>
</evidence>
<dbReference type="STRING" id="540747.SAMN04488031_1323"/>
<keyword evidence="2" id="KW-1185">Reference proteome</keyword>